<dbReference type="Proteomes" id="UP001597073">
    <property type="component" value="Unassembled WGS sequence"/>
</dbReference>
<dbReference type="InterPro" id="IPR012338">
    <property type="entry name" value="Beta-lactam/transpept-like"/>
</dbReference>
<reference evidence="4" key="1">
    <citation type="journal article" date="2019" name="Int. J. Syst. Evol. Microbiol.">
        <title>The Global Catalogue of Microorganisms (GCM) 10K type strain sequencing project: providing services to taxonomists for standard genome sequencing and annotation.</title>
        <authorList>
            <consortium name="The Broad Institute Genomics Platform"/>
            <consortium name="The Broad Institute Genome Sequencing Center for Infectious Disease"/>
            <person name="Wu L."/>
            <person name="Ma J."/>
        </authorList>
    </citation>
    <scope>NUCLEOTIDE SEQUENCE [LARGE SCALE GENOMIC DNA]</scope>
    <source>
        <strain evidence="4">CCUG 60742</strain>
    </source>
</reference>
<dbReference type="RefSeq" id="WP_377143750.1">
    <property type="nucleotide sequence ID" value="NZ_JBHTIA010000010.1"/>
</dbReference>
<evidence type="ECO:0000313" key="4">
    <source>
        <dbReference type="Proteomes" id="UP001597073"/>
    </source>
</evidence>
<dbReference type="PANTHER" id="PTHR46825">
    <property type="entry name" value="D-ALANYL-D-ALANINE-CARBOXYPEPTIDASE/ENDOPEPTIDASE AMPH"/>
    <property type="match status" value="1"/>
</dbReference>
<dbReference type="Pfam" id="PF00144">
    <property type="entry name" value="Beta-lactamase"/>
    <property type="match status" value="1"/>
</dbReference>
<keyword evidence="3" id="KW-0378">Hydrolase</keyword>
<keyword evidence="1" id="KW-0732">Signal</keyword>
<organism evidence="3 4">
    <name type="scientific">Mucilaginibacter lutimaris</name>
    <dbReference type="NCBI Taxonomy" id="931629"/>
    <lineage>
        <taxon>Bacteria</taxon>
        <taxon>Pseudomonadati</taxon>
        <taxon>Bacteroidota</taxon>
        <taxon>Sphingobacteriia</taxon>
        <taxon>Sphingobacteriales</taxon>
        <taxon>Sphingobacteriaceae</taxon>
        <taxon>Mucilaginibacter</taxon>
    </lineage>
</organism>
<evidence type="ECO:0000256" key="1">
    <source>
        <dbReference type="SAM" id="SignalP"/>
    </source>
</evidence>
<feature type="chain" id="PRO_5045850775" evidence="1">
    <location>
        <begin position="28"/>
        <end position="565"/>
    </location>
</feature>
<evidence type="ECO:0000313" key="3">
    <source>
        <dbReference type="EMBL" id="MFD0766120.1"/>
    </source>
</evidence>
<accession>A0ABW2ZIQ8</accession>
<name>A0ABW2ZIQ8_9SPHI</name>
<feature type="domain" description="Beta-lactamase-related" evidence="2">
    <location>
        <begin position="45"/>
        <end position="353"/>
    </location>
</feature>
<protein>
    <submittedName>
        <fullName evidence="3">Serine hydrolase domain-containing protein</fullName>
        <ecNumber evidence="3">3.-.-.-</ecNumber>
    </submittedName>
</protein>
<dbReference type="GO" id="GO:0016787">
    <property type="term" value="F:hydrolase activity"/>
    <property type="evidence" value="ECO:0007669"/>
    <property type="project" value="UniProtKB-KW"/>
</dbReference>
<dbReference type="InterPro" id="IPR050491">
    <property type="entry name" value="AmpC-like"/>
</dbReference>
<gene>
    <name evidence="3" type="ORF">ACFQZI_14750</name>
</gene>
<dbReference type="Gene3D" id="3.40.710.10">
    <property type="entry name" value="DD-peptidase/beta-lactamase superfamily"/>
    <property type="match status" value="1"/>
</dbReference>
<evidence type="ECO:0000259" key="2">
    <source>
        <dbReference type="Pfam" id="PF00144"/>
    </source>
</evidence>
<keyword evidence="4" id="KW-1185">Reference proteome</keyword>
<dbReference type="InterPro" id="IPR001466">
    <property type="entry name" value="Beta-lactam-related"/>
</dbReference>
<sequence length="565" mass="63208">MKKKLTFYYMLLSLFSLIVFAGSSVHAQPLSDSTRSKIDQLFAKWNDTTAPGCAAGIVRCDELVYSKGFGLADLENKTPNTPATIFYMCSVSKQFAGYAIAMLVNQGKIKLDEDIHAYLPWMSDLRQKITVKNLVHHTSGIRDDIGLAQFYGLGEDGMLTEELAVQMLKRQRTLNFDPGKKFSYSNSNYVLLAEIVKAVTGQSFKSYSDSAIFRPLGMTSSAFADDHSQLIAGRALSYEKDSKVFRNAVQNVYTLGDGGLFTNVNDMAKWVANFYQTKAGTFKDIELMTTPGKLNDGSSIPYAMGINVNTDRGYKRLTHNGGLAGYRTIIAIYPELKTGFYIFGNAGDGDVYNKINQIAELLIPDRSEKRQAQAPVTQNDPVFAIKDSTELSRWDGNYIAANGYKVSVNFKSGKLYVNGNAELEAEGDRSFHMKARSSVKYQFSIDPKTKTLLAKLISPVLAKPIEMERVREIQLSTTQLNEYAGRYFSEELGAFFNISVKNNELSICDKYHEPVRMNLFGADHLFTDYDFLNHLRVRRNKGRITGFELNTGDTAGLIFLKQIDK</sequence>
<dbReference type="PANTHER" id="PTHR46825:SF9">
    <property type="entry name" value="BETA-LACTAMASE-RELATED DOMAIN-CONTAINING PROTEIN"/>
    <property type="match status" value="1"/>
</dbReference>
<feature type="signal peptide" evidence="1">
    <location>
        <begin position="1"/>
        <end position="27"/>
    </location>
</feature>
<dbReference type="EC" id="3.-.-.-" evidence="3"/>
<proteinExistence type="predicted"/>
<dbReference type="EMBL" id="JBHTIA010000010">
    <property type="protein sequence ID" value="MFD0766120.1"/>
    <property type="molecule type" value="Genomic_DNA"/>
</dbReference>
<dbReference type="SUPFAM" id="SSF56601">
    <property type="entry name" value="beta-lactamase/transpeptidase-like"/>
    <property type="match status" value="1"/>
</dbReference>
<comment type="caution">
    <text evidence="3">The sequence shown here is derived from an EMBL/GenBank/DDBJ whole genome shotgun (WGS) entry which is preliminary data.</text>
</comment>